<sequence length="2247" mass="255440">MKLDTSGFETSMPTIGFGSSNDMLDGFTTVPSFDLPRTTDFDGFQKEAVQMVKPAKGTTTLAFIFKEGVMVAADSRASMASQSVKKIIEINPYMLGTMAGGAADCQFWHRNLGIKCRLHELANKRRISVSGASKLLANMLYSYRGMGLSVGTMIAGWDETGPGLYYVDNEGGRLKGDRFSVGSGSPYAYGVLDSGYKFDMSVEEASELARRSIYHATFRDGASGGVASVYHVGPNGWKKLSGDDVGELHYHYYPVPPSTAEQVMEEAAADPRLLSEIIYRTQPLLARQALAQIVTAFVTFTIQKFSSFTLLIYYKTLVITKFVSTRNRSKEKKNRGRDEMAILLCFFLVSLLTLLTSICLKRMTNSKLNLPPSPSSLPIIGNLHHLAGLPHRCFHNLSIKHGPVMLLRLGSVPVVVISSSEAAEAVLKTHDLECCSRPKTVGTGKLSYGFKDINFGPYGEYWREMRKLVVTELFSLRKVQSFRYIREEESDFMVKKVSESALKQSSVDLNKTFFSLAASVICRVALGQNIQERGFLIDQERIEELVTEAAEALGSFTFSDFFPGALGRFVDWLFQRHKKINKVFEDLDVFYQQVIDEHLKPEGRKNQDIISLILDMIDKQASEDSFKLDIDNVKAVLMDIFLAGLARNPRVMKKAQENIRATLGLKRERITEEDLGKVDYLKLVIKETFRLHPPVPLLLPRETMSHVKIQGYDIPPKTQIQVNVWTIGRDPKRWTDPEDFNPERFTDSSVDFRGQHFDLIPFGSGYVLRWYWGLLPWISLLALVSSIFLTNLKNSKLNLPPSPSSLPIIGNLHHFAGCPSRYFHSLSIKYGPVMLLRLGFLRVVVISSSEAAEEVLKTHDMECCSRPNTLVSGKLSYGFKDVNFAPYGEYWREMRKLVVIELFSLKKVQSFRYIREEESYLMVKKVSESALKRSPVDLNKTFFSLTASIICRVALGLNFHESGFVIDQEKIEDLVTEVGEVLGTFTFSDYFPGALGSFVDWLFQRHKKINKVVEELDAFYQHVIDEHLKAEGRKNLDIVSLMLDMIDKQGSEDYFKLDMDNVKAIIMDVFLAGIDTGATTMIWAMTELVRNPNVMKKAQENIRATLGHKRERITEEDLGKVDYMTFIIKETFRLHPPVPFLLPRETMSHVKIQGYDIPPKTQIKVNVWTIGRDPKRWTDPEDFIPERFEDSSVDFRGQHFELLPFGSGRRICPAMAMGTATVELGLMNLLYFFDWGLPDGMNIEEFDMEEADNPTYVKKLPLQLTKNSKFNLPPSPSSLPIIGNLHHLAGLPHRCFHNLSIKYGPVVLLRLGSVPVVVISSSEAAEAVLKTHDLECCSRPKTVGTGKLSYGFKDITFSQYGAYWREMRKLAVIELFSLKKVQSFRYIREDEVGFVVKKVSEAALTQSPVDLSKTFFTLTASIICRVALGQNFHESDFYIDQEKIEELVTEATVALGDFTFSDFFPGVFGRILDLLFQRHKRISKVFEELDAFYQHVIDDHLKPEGRKNQDIVSMMLDMIDEQGDDDSFKLNMDNVKAILMDVFLAGIDTSAVTMIWAMAELVKNPRVMKKAQENIRTTLGLNRERITEDDIGKVDYLKLIVKETFRLHPALPFIIPRETMSHVKIQGYDIPPKTQIQINVWTIGRDPERWTDPEEFNPERFTDSSVDFRGQHYELLPFGSGRRMCPAMPMGVANVELALMNLLYFFDWGLPDGMKVGELDMEEAGNISIVKKVPLQLVPLRRRQNQENRTTNMLIFLCFLFLFPLILIVLQNLKPSKWNLPPGPLKLPIIGNLHQRRELHPRNRLNLTQKYGPVVLLRFGFVPVVVISSRDAAEEMLKIHDLECCSRPETVGTRTISYNCKGIGFMPYGEEWKALRKLAVIELFSMKKLQSFRYIREEESNVLVKKLSESASSQSLVSLNKTLFTLVASIVCRIGFRLNLQDCEFIDEDSIAEFVQKCESVTRTSMFSDFFPGRFGRFIDMISGQNKRLESIFSEVDSFLQNILDDHLNPGRRRVEESSDDIIDVMIDMMRNQDKDGDSFKPTTDNLKGMISDIFIAGVNTSASTMIWAMTELIRNPRVMKKVQDEIRTTLGNNKERITEQDVTKLHYFKLMVKETLRLHPAAPLLLPRETLTHIKIQGYDIPPKTKILINAYAIARDPELWTNPDEFNPDRFLDSSVDYKGLNFELLPFGSGRRICPGMALGVAIVELGLLNLLYFFDWGLPEKEEADKIITGNEVALDLFQVLHH</sequence>
<dbReference type="Pfam" id="PF00227">
    <property type="entry name" value="Proteasome"/>
    <property type="match status" value="1"/>
</dbReference>
<evidence type="ECO:0000256" key="6">
    <source>
        <dbReference type="ARBA" id="ARBA00023004"/>
    </source>
</evidence>
<feature type="transmembrane region" description="Helical" evidence="8">
    <location>
        <begin position="340"/>
        <end position="360"/>
    </location>
</feature>
<dbReference type="InterPro" id="IPR001128">
    <property type="entry name" value="Cyt_P450"/>
</dbReference>
<dbReference type="SUPFAM" id="SSF48264">
    <property type="entry name" value="Cytochrome P450"/>
    <property type="match status" value="4"/>
</dbReference>
<keyword evidence="8" id="KW-1133">Transmembrane helix</keyword>
<keyword evidence="4" id="KW-0479">Metal-binding</keyword>
<dbReference type="InterPro" id="IPR002401">
    <property type="entry name" value="Cyt_P450_E_grp-I"/>
</dbReference>
<evidence type="ECO:0000256" key="2">
    <source>
        <dbReference type="ARBA" id="ARBA00010617"/>
    </source>
</evidence>
<dbReference type="InterPro" id="IPR001353">
    <property type="entry name" value="Proteasome_sua/b"/>
</dbReference>
<proteinExistence type="inferred from homology"/>
<comment type="cofactor">
    <cofactor evidence="1">
        <name>heme</name>
        <dbReference type="ChEBI" id="CHEBI:30413"/>
    </cofactor>
</comment>
<dbReference type="CDD" id="cd03761">
    <property type="entry name" value="proteasome_beta_type_5"/>
    <property type="match status" value="1"/>
</dbReference>
<keyword evidence="7" id="KW-0503">Monooxygenase</keyword>
<protein>
    <recommendedName>
        <fullName evidence="11">Proteasome endopeptidase complex</fullName>
    </recommendedName>
</protein>
<dbReference type="InterPro" id="IPR036396">
    <property type="entry name" value="Cyt_P450_sf"/>
</dbReference>
<reference evidence="9 10" key="1">
    <citation type="submission" date="2021-05" db="EMBL/GenBank/DDBJ databases">
        <title>Genome Assembly of Synthetic Allotetraploid Brassica napus Reveals Homoeologous Exchanges between Subgenomes.</title>
        <authorList>
            <person name="Davis J.T."/>
        </authorList>
    </citation>
    <scope>NUCLEOTIDE SEQUENCE [LARGE SCALE GENOMIC DNA]</scope>
    <source>
        <strain evidence="10">cv. Da-Ae</strain>
        <tissue evidence="9">Seedling</tissue>
    </source>
</reference>
<keyword evidence="8" id="KW-0472">Membrane</keyword>
<dbReference type="PANTHER" id="PTHR47955:SF19">
    <property type="entry name" value="CYTOCHROME P450 71A9-LIKE ISOFORM X1"/>
    <property type="match status" value="1"/>
</dbReference>
<dbReference type="SUPFAM" id="SSF56235">
    <property type="entry name" value="N-terminal nucleophile aminohydrolases (Ntn hydrolases)"/>
    <property type="match status" value="1"/>
</dbReference>
<evidence type="ECO:0000256" key="8">
    <source>
        <dbReference type="SAM" id="Phobius"/>
    </source>
</evidence>
<evidence type="ECO:0000256" key="7">
    <source>
        <dbReference type="ARBA" id="ARBA00023033"/>
    </source>
</evidence>
<keyword evidence="6" id="KW-0408">Iron</keyword>
<keyword evidence="5" id="KW-0560">Oxidoreductase</keyword>
<evidence type="ECO:0000256" key="1">
    <source>
        <dbReference type="ARBA" id="ARBA00001971"/>
    </source>
</evidence>
<dbReference type="Proteomes" id="UP000824890">
    <property type="component" value="Unassembled WGS sequence"/>
</dbReference>
<dbReference type="PRINTS" id="PR00463">
    <property type="entry name" value="EP450I"/>
</dbReference>
<organism evidence="9 10">
    <name type="scientific">Brassica napus</name>
    <name type="common">Rape</name>
    <dbReference type="NCBI Taxonomy" id="3708"/>
    <lineage>
        <taxon>Eukaryota</taxon>
        <taxon>Viridiplantae</taxon>
        <taxon>Streptophyta</taxon>
        <taxon>Embryophyta</taxon>
        <taxon>Tracheophyta</taxon>
        <taxon>Spermatophyta</taxon>
        <taxon>Magnoliopsida</taxon>
        <taxon>eudicotyledons</taxon>
        <taxon>Gunneridae</taxon>
        <taxon>Pentapetalae</taxon>
        <taxon>rosids</taxon>
        <taxon>malvids</taxon>
        <taxon>Brassicales</taxon>
        <taxon>Brassicaceae</taxon>
        <taxon>Brassiceae</taxon>
        <taxon>Brassica</taxon>
    </lineage>
</organism>
<dbReference type="PROSITE" id="PS51476">
    <property type="entry name" value="PROTEASOME_BETA_2"/>
    <property type="match status" value="1"/>
</dbReference>
<feature type="transmembrane region" description="Helical" evidence="8">
    <location>
        <begin position="1751"/>
        <end position="1770"/>
    </location>
</feature>
<feature type="transmembrane region" description="Helical" evidence="8">
    <location>
        <begin position="1537"/>
        <end position="1559"/>
    </location>
</feature>
<dbReference type="PROSITE" id="PS00086">
    <property type="entry name" value="CYTOCHROME_P450"/>
    <property type="match status" value="3"/>
</dbReference>
<evidence type="ECO:0000256" key="3">
    <source>
        <dbReference type="ARBA" id="ARBA00022617"/>
    </source>
</evidence>
<dbReference type="InterPro" id="IPR029055">
    <property type="entry name" value="Ntn_hydrolases_N"/>
</dbReference>
<dbReference type="InterPro" id="IPR023333">
    <property type="entry name" value="Proteasome_suB-type"/>
</dbReference>
<dbReference type="Pfam" id="PF00067">
    <property type="entry name" value="p450"/>
    <property type="match status" value="4"/>
</dbReference>
<comment type="similarity">
    <text evidence="2">Belongs to the cytochrome P450 family.</text>
</comment>
<keyword evidence="3" id="KW-0349">Heme</keyword>
<feature type="transmembrane region" description="Helical" evidence="8">
    <location>
        <begin position="289"/>
        <end position="314"/>
    </location>
</feature>
<comment type="caution">
    <text evidence="9">The sequence shown here is derived from an EMBL/GenBank/DDBJ whole genome shotgun (WGS) entry which is preliminary data.</text>
</comment>
<accession>A0ABQ8CHE2</accession>
<dbReference type="PRINTS" id="PR00385">
    <property type="entry name" value="P450"/>
</dbReference>
<evidence type="ECO:0000313" key="9">
    <source>
        <dbReference type="EMBL" id="KAH0916481.1"/>
    </source>
</evidence>
<dbReference type="Gene3D" id="1.10.630.10">
    <property type="entry name" value="Cytochrome P450"/>
    <property type="match status" value="4"/>
</dbReference>
<evidence type="ECO:0000313" key="10">
    <source>
        <dbReference type="Proteomes" id="UP000824890"/>
    </source>
</evidence>
<dbReference type="InterPro" id="IPR017972">
    <property type="entry name" value="Cyt_P450_CS"/>
</dbReference>
<dbReference type="EMBL" id="JAGKQM010000008">
    <property type="protein sequence ID" value="KAH0916481.1"/>
    <property type="molecule type" value="Genomic_DNA"/>
</dbReference>
<name>A0ABQ8CHE2_BRANA</name>
<evidence type="ECO:0000256" key="5">
    <source>
        <dbReference type="ARBA" id="ARBA00023002"/>
    </source>
</evidence>
<evidence type="ECO:0000256" key="4">
    <source>
        <dbReference type="ARBA" id="ARBA00022723"/>
    </source>
</evidence>
<evidence type="ECO:0008006" key="11">
    <source>
        <dbReference type="Google" id="ProtNLM"/>
    </source>
</evidence>
<keyword evidence="10" id="KW-1185">Reference proteome</keyword>
<dbReference type="Gene3D" id="3.60.20.10">
    <property type="entry name" value="Glutamine Phosphoribosylpyrophosphate, subunit 1, domain 1"/>
    <property type="match status" value="1"/>
</dbReference>
<gene>
    <name evidence="9" type="ORF">HID58_030927</name>
</gene>
<keyword evidence="8" id="KW-0812">Transmembrane</keyword>
<dbReference type="PANTHER" id="PTHR47955">
    <property type="entry name" value="CYTOCHROME P450 FAMILY 71 PROTEIN"/>
    <property type="match status" value="1"/>
</dbReference>
<dbReference type="CDD" id="cd11072">
    <property type="entry name" value="CYP71-like"/>
    <property type="match status" value="4"/>
</dbReference>